<reference evidence="1" key="1">
    <citation type="journal article" date="2020" name="Stud. Mycol.">
        <title>101 Dothideomycetes genomes: a test case for predicting lifestyles and emergence of pathogens.</title>
        <authorList>
            <person name="Haridas S."/>
            <person name="Albert R."/>
            <person name="Binder M."/>
            <person name="Bloem J."/>
            <person name="Labutti K."/>
            <person name="Salamov A."/>
            <person name="Andreopoulos B."/>
            <person name="Baker S."/>
            <person name="Barry K."/>
            <person name="Bills G."/>
            <person name="Bluhm B."/>
            <person name="Cannon C."/>
            <person name="Castanera R."/>
            <person name="Culley D."/>
            <person name="Daum C."/>
            <person name="Ezra D."/>
            <person name="Gonzalez J."/>
            <person name="Henrissat B."/>
            <person name="Kuo A."/>
            <person name="Liang C."/>
            <person name="Lipzen A."/>
            <person name="Lutzoni F."/>
            <person name="Magnuson J."/>
            <person name="Mondo S."/>
            <person name="Nolan M."/>
            <person name="Ohm R."/>
            <person name="Pangilinan J."/>
            <person name="Park H.-J."/>
            <person name="Ramirez L."/>
            <person name="Alfaro M."/>
            <person name="Sun H."/>
            <person name="Tritt A."/>
            <person name="Yoshinaga Y."/>
            <person name="Zwiers L.-H."/>
            <person name="Turgeon B."/>
            <person name="Goodwin S."/>
            <person name="Spatafora J."/>
            <person name="Crous P."/>
            <person name="Grigoriev I."/>
        </authorList>
    </citation>
    <scope>NUCLEOTIDE SEQUENCE</scope>
    <source>
        <strain evidence="1">CBS 161.51</strain>
    </source>
</reference>
<dbReference type="EMBL" id="ML976002">
    <property type="protein sequence ID" value="KAF1946707.1"/>
    <property type="molecule type" value="Genomic_DNA"/>
</dbReference>
<dbReference type="AlphaFoldDB" id="A0A6A5TCT2"/>
<organism evidence="1 2">
    <name type="scientific">Clathrospora elynae</name>
    <dbReference type="NCBI Taxonomy" id="706981"/>
    <lineage>
        <taxon>Eukaryota</taxon>
        <taxon>Fungi</taxon>
        <taxon>Dikarya</taxon>
        <taxon>Ascomycota</taxon>
        <taxon>Pezizomycotina</taxon>
        <taxon>Dothideomycetes</taxon>
        <taxon>Pleosporomycetidae</taxon>
        <taxon>Pleosporales</taxon>
        <taxon>Diademaceae</taxon>
        <taxon>Clathrospora</taxon>
    </lineage>
</organism>
<protein>
    <submittedName>
        <fullName evidence="1">Uncharacterized protein</fullName>
    </submittedName>
</protein>
<name>A0A6A5TCT2_9PLEO</name>
<keyword evidence="2" id="KW-1185">Reference proteome</keyword>
<evidence type="ECO:0000313" key="2">
    <source>
        <dbReference type="Proteomes" id="UP000800038"/>
    </source>
</evidence>
<accession>A0A6A5TCT2</accession>
<dbReference type="Proteomes" id="UP000800038">
    <property type="component" value="Unassembled WGS sequence"/>
</dbReference>
<evidence type="ECO:0000313" key="1">
    <source>
        <dbReference type="EMBL" id="KAF1946707.1"/>
    </source>
</evidence>
<gene>
    <name evidence="1" type="ORF">EJ02DRAFT_508580</name>
</gene>
<proteinExistence type="predicted"/>
<dbReference type="OrthoDB" id="1022638at2759"/>
<sequence>MHDEFQNDVTDAIITIYETENWYPEEDSIITIYDGTIDGSPVRRLMRCGFRDWIDMLDMLDNLPSYFFQDALREILRDRKPPSRYMTICGQSGCVSSRSGWRQDRLPK</sequence>